<feature type="region of interest" description="Disordered" evidence="1">
    <location>
        <begin position="1"/>
        <end position="114"/>
    </location>
</feature>
<keyword evidence="3" id="KW-1185">Reference proteome</keyword>
<protein>
    <submittedName>
        <fullName evidence="2">Uncharacterized protein</fullName>
    </submittedName>
</protein>
<gene>
    <name evidence="2" type="ORF">CYMTET_19201</name>
</gene>
<evidence type="ECO:0000313" key="2">
    <source>
        <dbReference type="EMBL" id="KAK3272505.1"/>
    </source>
</evidence>
<comment type="caution">
    <text evidence="2">The sequence shown here is derived from an EMBL/GenBank/DDBJ whole genome shotgun (WGS) entry which is preliminary data.</text>
</comment>
<feature type="non-terminal residue" evidence="2">
    <location>
        <position position="1"/>
    </location>
</feature>
<evidence type="ECO:0000313" key="3">
    <source>
        <dbReference type="Proteomes" id="UP001190700"/>
    </source>
</evidence>
<dbReference type="Proteomes" id="UP001190700">
    <property type="component" value="Unassembled WGS sequence"/>
</dbReference>
<organism evidence="2 3">
    <name type="scientific">Cymbomonas tetramitiformis</name>
    <dbReference type="NCBI Taxonomy" id="36881"/>
    <lineage>
        <taxon>Eukaryota</taxon>
        <taxon>Viridiplantae</taxon>
        <taxon>Chlorophyta</taxon>
        <taxon>Pyramimonadophyceae</taxon>
        <taxon>Pyramimonadales</taxon>
        <taxon>Pyramimonadaceae</taxon>
        <taxon>Cymbomonas</taxon>
    </lineage>
</organism>
<dbReference type="EMBL" id="LGRX02008931">
    <property type="protein sequence ID" value="KAK3272505.1"/>
    <property type="molecule type" value="Genomic_DNA"/>
</dbReference>
<dbReference type="AlphaFoldDB" id="A0AAE0G720"/>
<proteinExistence type="predicted"/>
<reference evidence="2 3" key="1">
    <citation type="journal article" date="2015" name="Genome Biol. Evol.">
        <title>Comparative Genomics of a Bacterivorous Green Alga Reveals Evolutionary Causalities and Consequences of Phago-Mixotrophic Mode of Nutrition.</title>
        <authorList>
            <person name="Burns J.A."/>
            <person name="Paasch A."/>
            <person name="Narechania A."/>
            <person name="Kim E."/>
        </authorList>
    </citation>
    <scope>NUCLEOTIDE SEQUENCE [LARGE SCALE GENOMIC DNA]</scope>
    <source>
        <strain evidence="2 3">PLY_AMNH</strain>
    </source>
</reference>
<sequence>VVEALDEAQEREPKDEPEREPTHEIKPETVCMQPIPSQAEPPLMLHSEPRKPEENPTSPPGDLGPRNAQLRSETDSRHGLSIIDGVESVHPQVEASDGSATPIEEQAPAVKEME</sequence>
<evidence type="ECO:0000256" key="1">
    <source>
        <dbReference type="SAM" id="MobiDB-lite"/>
    </source>
</evidence>
<feature type="compositionally biased region" description="Basic and acidic residues" evidence="1">
    <location>
        <begin position="8"/>
        <end position="27"/>
    </location>
</feature>
<name>A0AAE0G720_9CHLO</name>
<accession>A0AAE0G720</accession>